<proteinExistence type="predicted"/>
<evidence type="ECO:0000313" key="3">
    <source>
        <dbReference type="Proteomes" id="UP001363622"/>
    </source>
</evidence>
<comment type="caution">
    <text evidence="2">The sequence shown here is derived from an EMBL/GenBank/DDBJ whole genome shotgun (WGS) entry which is preliminary data.</text>
</comment>
<feature type="compositionally biased region" description="Low complexity" evidence="1">
    <location>
        <begin position="302"/>
        <end position="313"/>
    </location>
</feature>
<feature type="compositionally biased region" description="Low complexity" evidence="1">
    <location>
        <begin position="84"/>
        <end position="100"/>
    </location>
</feature>
<evidence type="ECO:0000256" key="1">
    <source>
        <dbReference type="SAM" id="MobiDB-lite"/>
    </source>
</evidence>
<name>A0ABR1KUI2_9PEZI</name>
<feature type="region of interest" description="Disordered" evidence="1">
    <location>
        <begin position="478"/>
        <end position="529"/>
    </location>
</feature>
<feature type="region of interest" description="Disordered" evidence="1">
    <location>
        <begin position="699"/>
        <end position="779"/>
    </location>
</feature>
<feature type="region of interest" description="Disordered" evidence="1">
    <location>
        <begin position="638"/>
        <end position="674"/>
    </location>
</feature>
<feature type="compositionally biased region" description="Low complexity" evidence="1">
    <location>
        <begin position="17"/>
        <end position="28"/>
    </location>
</feature>
<organism evidence="2 3">
    <name type="scientific">Phyllosticta citriasiana</name>
    <dbReference type="NCBI Taxonomy" id="595635"/>
    <lineage>
        <taxon>Eukaryota</taxon>
        <taxon>Fungi</taxon>
        <taxon>Dikarya</taxon>
        <taxon>Ascomycota</taxon>
        <taxon>Pezizomycotina</taxon>
        <taxon>Dothideomycetes</taxon>
        <taxon>Dothideomycetes incertae sedis</taxon>
        <taxon>Botryosphaeriales</taxon>
        <taxon>Phyllostictaceae</taxon>
        <taxon>Phyllosticta</taxon>
    </lineage>
</organism>
<feature type="compositionally biased region" description="Polar residues" evidence="1">
    <location>
        <begin position="640"/>
        <end position="673"/>
    </location>
</feature>
<feature type="compositionally biased region" description="Low complexity" evidence="1">
    <location>
        <begin position="108"/>
        <end position="122"/>
    </location>
</feature>
<gene>
    <name evidence="2" type="ORF">IWZ03DRAFT_369554</name>
</gene>
<feature type="region of interest" description="Disordered" evidence="1">
    <location>
        <begin position="16"/>
        <end position="150"/>
    </location>
</feature>
<dbReference type="EMBL" id="JBBPHU010000002">
    <property type="protein sequence ID" value="KAK7521835.1"/>
    <property type="molecule type" value="Genomic_DNA"/>
</dbReference>
<keyword evidence="3" id="KW-1185">Reference proteome</keyword>
<protein>
    <submittedName>
        <fullName evidence="2">Uncharacterized protein</fullName>
    </submittedName>
</protein>
<feature type="region of interest" description="Disordered" evidence="1">
    <location>
        <begin position="542"/>
        <end position="568"/>
    </location>
</feature>
<evidence type="ECO:0000313" key="2">
    <source>
        <dbReference type="EMBL" id="KAK7521835.1"/>
    </source>
</evidence>
<sequence>MEVCREQPDKVAQSILDSRVSAHNSSSHPSPPGDSGRHQTTSSQVMMDVDSAPRGPPISEKDEHPHQHQYPSPASAPAHPPAPSSTAPSSAHHSPVPQSAQLPKKIYPSTSTRPSSPTPRSSDYPNSAGPTAPKIPGLVPHTNGHLPHQSPSMQEVQFDALQRLQVQISHHEGGLQSQRRNFDVLDGRVEAQNRNCEVLAQDILKLADQMARIENLVLAMRQELHSRPSAPVAVPAAPAAGPRSLSHIDDGVLEAFANSLDHVSAKVNEVDGLKMQLEILKRRIKILEHKGPQSGPSPPATTLPTPASAAASSCGHSQVLPPQHPQSPALGYHGSPAVDAAGHGEPRPEPRFVQQTSQPPSIHPRAALGPAQQDGKQAGAAQTNQQTSGWVPVNPGAKRQVPNGAEGSPEVRSTSTGSPKRPKLAPLEPRLGPESGGSFDRMDVDREEYRNANEGAFHSVSTPSSFVPYNQVIDAAEGWLSDPRSTTSVTRDPPRRGRGGGRGRGRKSLPANTRTVETPEWDKPPMDWNGTQLLREDCYGIEGTPSGPKMPRSHSLIRRGSGGSGPLAMRPVEIARPSTASGMDPYAHTKKTRTKPFRNAQGILIRKDGLPDMRSHSSAANLRKVHARKEQERIAELGVNGSNSPNSGPDGMSTPQPLSSYGSNTPEAEQTPGQARHDAIMRQIFPNGISDQLAQRNYHDKFFPSHPGPAAGPQIKHEAYSPPTTTMSDPVREKAKDELPHTNGDGGKNAQVNGESTNGERIECMAPQQHGSEPIAQAA</sequence>
<accession>A0ABR1KUI2</accession>
<feature type="compositionally biased region" description="Low complexity" evidence="1">
    <location>
        <begin position="369"/>
        <end position="382"/>
    </location>
</feature>
<feature type="compositionally biased region" description="Basic residues" evidence="1">
    <location>
        <begin position="496"/>
        <end position="507"/>
    </location>
</feature>
<reference evidence="2 3" key="1">
    <citation type="submission" date="2024-04" db="EMBL/GenBank/DDBJ databases">
        <title>Phyllosticta paracitricarpa is synonymous to the EU quarantine fungus P. citricarpa based on phylogenomic analyses.</title>
        <authorList>
            <consortium name="Lawrence Berkeley National Laboratory"/>
            <person name="Van Ingen-Buijs V.A."/>
            <person name="Van Westerhoven A.C."/>
            <person name="Haridas S."/>
            <person name="Skiadas P."/>
            <person name="Martin F."/>
            <person name="Groenewald J.Z."/>
            <person name="Crous P.W."/>
            <person name="Seidl M.F."/>
        </authorList>
    </citation>
    <scope>NUCLEOTIDE SEQUENCE [LARGE SCALE GENOMIC DNA]</scope>
    <source>
        <strain evidence="2 3">CBS 123371</strain>
    </source>
</reference>
<feature type="compositionally biased region" description="Basic and acidic residues" evidence="1">
    <location>
        <begin position="730"/>
        <end position="740"/>
    </location>
</feature>
<dbReference type="Proteomes" id="UP001363622">
    <property type="component" value="Unassembled WGS sequence"/>
</dbReference>
<feature type="region of interest" description="Disordered" evidence="1">
    <location>
        <begin position="289"/>
        <end position="441"/>
    </location>
</feature>